<accession>A0A4Q1CME7</accession>
<feature type="transmembrane region" description="Helical" evidence="6">
    <location>
        <begin position="343"/>
        <end position="364"/>
    </location>
</feature>
<evidence type="ECO:0000256" key="3">
    <source>
        <dbReference type="ARBA" id="ARBA00022692"/>
    </source>
</evidence>
<feature type="transmembrane region" description="Helical" evidence="6">
    <location>
        <begin position="376"/>
        <end position="395"/>
    </location>
</feature>
<feature type="transmembrane region" description="Helical" evidence="6">
    <location>
        <begin position="184"/>
        <end position="203"/>
    </location>
</feature>
<feature type="transmembrane region" description="Helical" evidence="6">
    <location>
        <begin position="401"/>
        <end position="424"/>
    </location>
</feature>
<evidence type="ECO:0000256" key="2">
    <source>
        <dbReference type="ARBA" id="ARBA00022475"/>
    </source>
</evidence>
<feature type="transmembrane region" description="Helical" evidence="6">
    <location>
        <begin position="127"/>
        <end position="149"/>
    </location>
</feature>
<dbReference type="RefSeq" id="WP_129129277.1">
    <property type="nucleotide sequence ID" value="NZ_SDHW01000001.1"/>
</dbReference>
<evidence type="ECO:0000313" key="7">
    <source>
        <dbReference type="EMBL" id="RXK61905.1"/>
    </source>
</evidence>
<name>A0A4Q1CME7_9BACT</name>
<evidence type="ECO:0000256" key="6">
    <source>
        <dbReference type="SAM" id="Phobius"/>
    </source>
</evidence>
<feature type="transmembrane region" description="Helical" evidence="6">
    <location>
        <begin position="54"/>
        <end position="74"/>
    </location>
</feature>
<dbReference type="Proteomes" id="UP000290204">
    <property type="component" value="Unassembled WGS sequence"/>
</dbReference>
<gene>
    <name evidence="7" type="ORF">ESA94_02510</name>
</gene>
<evidence type="ECO:0000256" key="5">
    <source>
        <dbReference type="ARBA" id="ARBA00023136"/>
    </source>
</evidence>
<dbReference type="GO" id="GO:0005886">
    <property type="term" value="C:plasma membrane"/>
    <property type="evidence" value="ECO:0007669"/>
    <property type="project" value="UniProtKB-SubCell"/>
</dbReference>
<keyword evidence="3 6" id="KW-0812">Transmembrane</keyword>
<dbReference type="PANTHER" id="PTHR30250">
    <property type="entry name" value="PST FAMILY PREDICTED COLANIC ACID TRANSPORTER"/>
    <property type="match status" value="1"/>
</dbReference>
<feature type="transmembrane region" description="Helical" evidence="6">
    <location>
        <begin position="224"/>
        <end position="250"/>
    </location>
</feature>
<dbReference type="EMBL" id="SDHW01000001">
    <property type="protein sequence ID" value="RXK61905.1"/>
    <property type="molecule type" value="Genomic_DNA"/>
</dbReference>
<feature type="transmembrane region" description="Helical" evidence="6">
    <location>
        <begin position="311"/>
        <end position="328"/>
    </location>
</feature>
<keyword evidence="8" id="KW-1185">Reference proteome</keyword>
<comment type="subcellular location">
    <subcellularLocation>
        <location evidence="1">Cell membrane</location>
        <topology evidence="1">Multi-pass membrane protein</topology>
    </subcellularLocation>
</comment>
<feature type="transmembrane region" description="Helical" evidence="6">
    <location>
        <begin position="270"/>
        <end position="290"/>
    </location>
</feature>
<feature type="transmembrane region" description="Helical" evidence="6">
    <location>
        <begin position="460"/>
        <end position="481"/>
    </location>
</feature>
<evidence type="ECO:0000256" key="4">
    <source>
        <dbReference type="ARBA" id="ARBA00022989"/>
    </source>
</evidence>
<feature type="transmembrane region" description="Helical" evidence="6">
    <location>
        <begin position="436"/>
        <end position="454"/>
    </location>
</feature>
<feature type="transmembrane region" description="Helical" evidence="6">
    <location>
        <begin position="86"/>
        <end position="107"/>
    </location>
</feature>
<sequence length="503" mass="57448">MGQIRKQAILSSIVIYIGFFVGFINTWFFIRSGEHAFTPEQYGLTRLFFDIGQLMYAVSAFGVVAVVYKFFPYYKDNLQKKENDLYSWLLLIPMLGFILVIAGGLLFEPLIVRKFSYRSPIFVTYYHWTFLFGFGTLLFSILESFAWTYQKTIYSNFLRETGLRLLTLLLVMLFFFNLVEFDGFIKLFSLMFIVIALFLLFYLKRGGDLHFTFKQSRVTKKFKWKMVALSSYVYGGSLIMILSQVADSIIISSVSENGIKDTGVYNLSSYIANLIQVPQRSIVAVTIAALSIAWKNKNLKEIERLYKRTSINLLLLGLFIFLGVWLNVEDAFDLLKIQGDYKAGLMVVFVLGITKLIDAGTGVNGQIIATSVHWRFEFFTGVILILLILPLNYLLIKEYGIVGSAYANLISFVIYNAIRYVFLLRKYNLQPFSSKTILALVTGAAAYFISYYLFNSMNGWTGVFLRSSLFSIIFVAAVFALKLTPDALQLVEVVKKRFGKKGE</sequence>
<keyword evidence="4 6" id="KW-1133">Transmembrane helix</keyword>
<evidence type="ECO:0000313" key="8">
    <source>
        <dbReference type="Proteomes" id="UP000290204"/>
    </source>
</evidence>
<dbReference type="OrthoDB" id="88014at2"/>
<feature type="transmembrane region" description="Helical" evidence="6">
    <location>
        <begin position="161"/>
        <end position="178"/>
    </location>
</feature>
<dbReference type="InterPro" id="IPR050833">
    <property type="entry name" value="Poly_Biosynth_Transport"/>
</dbReference>
<reference evidence="7 8" key="1">
    <citation type="submission" date="2019-01" db="EMBL/GenBank/DDBJ databases">
        <title>Lacibacter sp. strain TTM-7.</title>
        <authorList>
            <person name="Chen W.-M."/>
        </authorList>
    </citation>
    <scope>NUCLEOTIDE SEQUENCE [LARGE SCALE GENOMIC DNA]</scope>
    <source>
        <strain evidence="7 8">TTM-7</strain>
    </source>
</reference>
<keyword evidence="2" id="KW-1003">Cell membrane</keyword>
<protein>
    <submittedName>
        <fullName evidence="7">Lipopolysaccharide biosynthesis protein</fullName>
    </submittedName>
</protein>
<proteinExistence type="predicted"/>
<organism evidence="7 8">
    <name type="scientific">Lacibacter luteus</name>
    <dbReference type="NCBI Taxonomy" id="2508719"/>
    <lineage>
        <taxon>Bacteria</taxon>
        <taxon>Pseudomonadati</taxon>
        <taxon>Bacteroidota</taxon>
        <taxon>Chitinophagia</taxon>
        <taxon>Chitinophagales</taxon>
        <taxon>Chitinophagaceae</taxon>
        <taxon>Lacibacter</taxon>
    </lineage>
</organism>
<feature type="transmembrane region" description="Helical" evidence="6">
    <location>
        <begin position="9"/>
        <end position="30"/>
    </location>
</feature>
<dbReference type="PANTHER" id="PTHR30250:SF11">
    <property type="entry name" value="O-ANTIGEN TRANSPORTER-RELATED"/>
    <property type="match status" value="1"/>
</dbReference>
<keyword evidence="5 6" id="KW-0472">Membrane</keyword>
<comment type="caution">
    <text evidence="7">The sequence shown here is derived from an EMBL/GenBank/DDBJ whole genome shotgun (WGS) entry which is preliminary data.</text>
</comment>
<dbReference type="AlphaFoldDB" id="A0A4Q1CME7"/>
<evidence type="ECO:0000256" key="1">
    <source>
        <dbReference type="ARBA" id="ARBA00004651"/>
    </source>
</evidence>